<protein>
    <submittedName>
        <fullName evidence="1">Uncharacterized protein</fullName>
    </submittedName>
</protein>
<evidence type="ECO:0000313" key="1">
    <source>
        <dbReference type="EMBL" id="CAB3754392.1"/>
    </source>
</evidence>
<dbReference type="EMBL" id="CADIKH010000009">
    <property type="protein sequence ID" value="CAB3754392.1"/>
    <property type="molecule type" value="Genomic_DNA"/>
</dbReference>
<proteinExistence type="predicted"/>
<dbReference type="Proteomes" id="UP000494363">
    <property type="component" value="Unassembled WGS sequence"/>
</dbReference>
<gene>
    <name evidence="1" type="ORF">LMG29542_02338</name>
</gene>
<dbReference type="AlphaFoldDB" id="A0A6J5DMH2"/>
<accession>A0A6J5DMH2</accession>
<name>A0A6J5DMH2_9BURK</name>
<organism evidence="1 2">
    <name type="scientific">Paraburkholderia humisilvae</name>
    <dbReference type="NCBI Taxonomy" id="627669"/>
    <lineage>
        <taxon>Bacteria</taxon>
        <taxon>Pseudomonadati</taxon>
        <taxon>Pseudomonadota</taxon>
        <taxon>Betaproteobacteria</taxon>
        <taxon>Burkholderiales</taxon>
        <taxon>Burkholderiaceae</taxon>
        <taxon>Paraburkholderia</taxon>
    </lineage>
</organism>
<sequence>MPRIWVEIRRQSRFWLESGPAAVETAENVTRIAARHGRQDSGASVLSGSGRGAGALRFEHMLGEDLRGVAPESRHLSGPIVGELRLDLAIAELFDIDQIRRRAEQRPELALAVVLI</sequence>
<evidence type="ECO:0000313" key="2">
    <source>
        <dbReference type="Proteomes" id="UP000494363"/>
    </source>
</evidence>
<reference evidence="1 2" key="1">
    <citation type="submission" date="2020-04" db="EMBL/GenBank/DDBJ databases">
        <authorList>
            <person name="De Canck E."/>
        </authorList>
    </citation>
    <scope>NUCLEOTIDE SEQUENCE [LARGE SCALE GENOMIC DNA]</scope>
    <source>
        <strain evidence="1 2">LMG 29542</strain>
    </source>
</reference>
<keyword evidence="2" id="KW-1185">Reference proteome</keyword>